<gene>
    <name evidence="2" type="ORF">Pla163_00850</name>
</gene>
<evidence type="ECO:0000256" key="1">
    <source>
        <dbReference type="SAM" id="MobiDB-lite"/>
    </source>
</evidence>
<feature type="region of interest" description="Disordered" evidence="1">
    <location>
        <begin position="279"/>
        <end position="302"/>
    </location>
</feature>
<dbReference type="Proteomes" id="UP000319342">
    <property type="component" value="Chromosome"/>
</dbReference>
<dbReference type="AlphaFoldDB" id="A0A518CUT2"/>
<sequence length="302" mass="33844">MLRSLAPRGLVAAAVLACPFVLGLRVGIDPGADPIAAAAEPAAGIWHPIGGWEPRWLRFTARDDEDEDAFADVPEGVLAHTAARTAQDPELGARLERVSVSWMPDGLELWLCEQDPFTITSADRWILLVRDPVSGAVSRTPGLGSEQWIWGEDPRVRFVDLDSDGRNEIALRQFHHNGTADDDDLVDFFTVLPDLSLRLDLRHRTDGNDFYSEGQWGAVRSQLLRSPRGELRSVMWHENRKFNVQRTPMGHVDLARDETGRFRVVSRFVEPAMEGDERNAASYLDGSVRHPDQQDWPAPRVK</sequence>
<proteinExistence type="predicted"/>
<name>A0A518CUT2_9BACT</name>
<accession>A0A518CUT2</accession>
<dbReference type="EMBL" id="CP036290">
    <property type="protein sequence ID" value="QDU82990.1"/>
    <property type="molecule type" value="Genomic_DNA"/>
</dbReference>
<evidence type="ECO:0000313" key="2">
    <source>
        <dbReference type="EMBL" id="QDU82990.1"/>
    </source>
</evidence>
<reference evidence="2 3" key="1">
    <citation type="submission" date="2019-02" db="EMBL/GenBank/DDBJ databases">
        <title>Deep-cultivation of Planctomycetes and their phenomic and genomic characterization uncovers novel biology.</title>
        <authorList>
            <person name="Wiegand S."/>
            <person name="Jogler M."/>
            <person name="Boedeker C."/>
            <person name="Pinto D."/>
            <person name="Vollmers J."/>
            <person name="Rivas-Marin E."/>
            <person name="Kohn T."/>
            <person name="Peeters S.H."/>
            <person name="Heuer A."/>
            <person name="Rast P."/>
            <person name="Oberbeckmann S."/>
            <person name="Bunk B."/>
            <person name="Jeske O."/>
            <person name="Meyerdierks A."/>
            <person name="Storesund J.E."/>
            <person name="Kallscheuer N."/>
            <person name="Luecker S."/>
            <person name="Lage O.M."/>
            <person name="Pohl T."/>
            <person name="Merkel B.J."/>
            <person name="Hornburger P."/>
            <person name="Mueller R.-W."/>
            <person name="Bruemmer F."/>
            <person name="Labrenz M."/>
            <person name="Spormann A.M."/>
            <person name="Op den Camp H."/>
            <person name="Overmann J."/>
            <person name="Amann R."/>
            <person name="Jetten M.S.M."/>
            <person name="Mascher T."/>
            <person name="Medema M.H."/>
            <person name="Devos D.P."/>
            <person name="Kaster A.-K."/>
            <person name="Ovreas L."/>
            <person name="Rohde M."/>
            <person name="Galperin M.Y."/>
            <person name="Jogler C."/>
        </authorList>
    </citation>
    <scope>NUCLEOTIDE SEQUENCE [LARGE SCALE GENOMIC DNA]</scope>
    <source>
        <strain evidence="2 3">Pla163</strain>
    </source>
</reference>
<keyword evidence="3" id="KW-1185">Reference proteome</keyword>
<organism evidence="2 3">
    <name type="scientific">Rohdeia mirabilis</name>
    <dbReference type="NCBI Taxonomy" id="2528008"/>
    <lineage>
        <taxon>Bacteria</taxon>
        <taxon>Pseudomonadati</taxon>
        <taxon>Planctomycetota</taxon>
        <taxon>Planctomycetia</taxon>
        <taxon>Planctomycetia incertae sedis</taxon>
        <taxon>Rohdeia</taxon>
    </lineage>
</organism>
<evidence type="ECO:0000313" key="3">
    <source>
        <dbReference type="Proteomes" id="UP000319342"/>
    </source>
</evidence>
<protein>
    <submittedName>
        <fullName evidence="2">Uncharacterized protein</fullName>
    </submittedName>
</protein>
<dbReference type="RefSeq" id="WP_145181883.1">
    <property type="nucleotide sequence ID" value="NZ_CP036290.1"/>
</dbReference>